<dbReference type="EMBL" id="JAGPXC010000002">
    <property type="protein sequence ID" value="KAH6656614.1"/>
    <property type="molecule type" value="Genomic_DNA"/>
</dbReference>
<dbReference type="GeneID" id="70130733"/>
<dbReference type="SMART" id="SM00906">
    <property type="entry name" value="Fungal_trans"/>
    <property type="match status" value="1"/>
</dbReference>
<feature type="region of interest" description="Disordered" evidence="8">
    <location>
        <begin position="501"/>
        <end position="527"/>
    </location>
</feature>
<dbReference type="PANTHER" id="PTHR31313">
    <property type="entry name" value="TY1 ENHANCER ACTIVATOR"/>
    <property type="match status" value="1"/>
</dbReference>
<evidence type="ECO:0000313" key="10">
    <source>
        <dbReference type="EMBL" id="KAH6656614.1"/>
    </source>
</evidence>
<dbReference type="GO" id="GO:0006351">
    <property type="term" value="P:DNA-templated transcription"/>
    <property type="evidence" value="ECO:0007669"/>
    <property type="project" value="InterPro"/>
</dbReference>
<keyword evidence="5" id="KW-0238">DNA-binding</keyword>
<evidence type="ECO:0000256" key="2">
    <source>
        <dbReference type="ARBA" id="ARBA00022723"/>
    </source>
</evidence>
<evidence type="ECO:0000256" key="4">
    <source>
        <dbReference type="ARBA" id="ARBA00023015"/>
    </source>
</evidence>
<evidence type="ECO:0000256" key="1">
    <source>
        <dbReference type="ARBA" id="ARBA00004123"/>
    </source>
</evidence>
<dbReference type="InterPro" id="IPR007219">
    <property type="entry name" value="XnlR_reg_dom"/>
</dbReference>
<dbReference type="SMART" id="SM00066">
    <property type="entry name" value="GAL4"/>
    <property type="match status" value="1"/>
</dbReference>
<sequence length="761" mass="85025">MVRLMSDPDSRPSGRRRHVTTACKACRESKVKCGGERPTCRGCASRGRQCDYGEILDKRKISLRKSVEMFSRRVRQLESYLQACGISVPEPFHADANMLQWLTDSYAPPSDTTLAVGGPVHNYLETLDINVCASSSQSNVDQTVNAESGPSALFGNGSFPLSDANDVSQQGQVLEGIQAGPFSSIDFTFDADLVWSSLMLPAPNLGIDGKMSDFCPLWPMGSLPADSQRHDDHSSTTHTIPEDDESTDDEEHSEITAQLSGRLGTLLRAPNGEWRFYGATSNLHLMRDEHAARPPPHDQRHHKAQVRLEQAGLGHSVSRELITHLANLYFTWQDPSLHVVDRFAFEAARERYIDSYEETGLYSELLVNSICAIGASFERERHPELPGPLNEFFANRAKTILDLDLESPRISTVQALTILSTHEGATSQDTRGWLYSGMAIRLAYDLGLHISPAKYVTSGVMSAEEARVRRVAFWGAFSTDRMWGFYLGRPFHNNLEDIHVERPSTDGTESPKQTWAPYGTPGRDPPALPSSQELLSARWVALYEIMSNLGHSLYFRVDVTKIELVALGEETLNKLEKWKSDMPEELAVDINALDAKIHLPQTLIMHMQYAFFIITLHRPFVSKHYIQPSPLVGKGSEHARDMCVRSATEIAILIQEYDKRYTLRRANILVVHYSFTAALILVYATISGNRPDVQAKLTSHLNACCQALAELGNVYKSATRTLDILLSVKRMWQARLVAGLGQKRPKHRGRGEGRKRRAVDS</sequence>
<feature type="domain" description="Zn(2)-C6 fungal-type" evidence="9">
    <location>
        <begin position="22"/>
        <end position="52"/>
    </location>
</feature>
<dbReference type="OrthoDB" id="2154091at2759"/>
<keyword evidence="11" id="KW-1185">Reference proteome</keyword>
<comment type="caution">
    <text evidence="10">The sequence shown here is derived from an EMBL/GenBank/DDBJ whole genome shotgun (WGS) entry which is preliminary data.</text>
</comment>
<feature type="compositionally biased region" description="Basic residues" evidence="8">
    <location>
        <begin position="743"/>
        <end position="761"/>
    </location>
</feature>
<organism evidence="10 11">
    <name type="scientific">Truncatella angustata</name>
    <dbReference type="NCBI Taxonomy" id="152316"/>
    <lineage>
        <taxon>Eukaryota</taxon>
        <taxon>Fungi</taxon>
        <taxon>Dikarya</taxon>
        <taxon>Ascomycota</taxon>
        <taxon>Pezizomycotina</taxon>
        <taxon>Sordariomycetes</taxon>
        <taxon>Xylariomycetidae</taxon>
        <taxon>Amphisphaeriales</taxon>
        <taxon>Sporocadaceae</taxon>
        <taxon>Truncatella</taxon>
    </lineage>
</organism>
<keyword evidence="3" id="KW-0862">Zinc</keyword>
<dbReference type="RefSeq" id="XP_045960848.1">
    <property type="nucleotide sequence ID" value="XM_046101841.1"/>
</dbReference>
<dbReference type="Gene3D" id="4.10.240.10">
    <property type="entry name" value="Zn(2)-C6 fungal-type DNA-binding domain"/>
    <property type="match status" value="1"/>
</dbReference>
<evidence type="ECO:0000313" key="11">
    <source>
        <dbReference type="Proteomes" id="UP000758603"/>
    </source>
</evidence>
<dbReference type="GO" id="GO:0003677">
    <property type="term" value="F:DNA binding"/>
    <property type="evidence" value="ECO:0007669"/>
    <property type="project" value="UniProtKB-KW"/>
</dbReference>
<dbReference type="CDD" id="cd12148">
    <property type="entry name" value="fungal_TF_MHR"/>
    <property type="match status" value="1"/>
</dbReference>
<dbReference type="Pfam" id="PF04082">
    <property type="entry name" value="Fungal_trans"/>
    <property type="match status" value="1"/>
</dbReference>
<protein>
    <submittedName>
        <fullName evidence="10">Fungal-specific transcription factor domain-containing protein</fullName>
    </submittedName>
</protein>
<dbReference type="CDD" id="cd00067">
    <property type="entry name" value="GAL4"/>
    <property type="match status" value="1"/>
</dbReference>
<dbReference type="SUPFAM" id="SSF57701">
    <property type="entry name" value="Zn2/Cys6 DNA-binding domain"/>
    <property type="match status" value="1"/>
</dbReference>
<dbReference type="InterPro" id="IPR051615">
    <property type="entry name" value="Transcr_Regulatory_Elem"/>
</dbReference>
<dbReference type="GO" id="GO:0008270">
    <property type="term" value="F:zinc ion binding"/>
    <property type="evidence" value="ECO:0007669"/>
    <property type="project" value="InterPro"/>
</dbReference>
<evidence type="ECO:0000256" key="3">
    <source>
        <dbReference type="ARBA" id="ARBA00022833"/>
    </source>
</evidence>
<accession>A0A9P9A020</accession>
<proteinExistence type="predicted"/>
<feature type="region of interest" description="Disordered" evidence="8">
    <location>
        <begin position="225"/>
        <end position="254"/>
    </location>
</feature>
<keyword evidence="7" id="KW-0539">Nucleus</keyword>
<evidence type="ECO:0000256" key="7">
    <source>
        <dbReference type="ARBA" id="ARBA00023242"/>
    </source>
</evidence>
<dbReference type="AlphaFoldDB" id="A0A9P9A020"/>
<dbReference type="GO" id="GO:0005634">
    <property type="term" value="C:nucleus"/>
    <property type="evidence" value="ECO:0007669"/>
    <property type="project" value="UniProtKB-SubCell"/>
</dbReference>
<dbReference type="InterPro" id="IPR001138">
    <property type="entry name" value="Zn2Cys6_DnaBD"/>
</dbReference>
<keyword evidence="2" id="KW-0479">Metal-binding</keyword>
<dbReference type="GO" id="GO:0000981">
    <property type="term" value="F:DNA-binding transcription factor activity, RNA polymerase II-specific"/>
    <property type="evidence" value="ECO:0007669"/>
    <property type="project" value="InterPro"/>
</dbReference>
<dbReference type="Proteomes" id="UP000758603">
    <property type="component" value="Unassembled WGS sequence"/>
</dbReference>
<dbReference type="PANTHER" id="PTHR31313:SF77">
    <property type="entry name" value="ZN(II)2CYS6 TRANSCRIPTION FACTOR (EUROFUNG)"/>
    <property type="match status" value="1"/>
</dbReference>
<reference evidence="10" key="1">
    <citation type="journal article" date="2021" name="Nat. Commun.">
        <title>Genetic determinants of endophytism in the Arabidopsis root mycobiome.</title>
        <authorList>
            <person name="Mesny F."/>
            <person name="Miyauchi S."/>
            <person name="Thiergart T."/>
            <person name="Pickel B."/>
            <person name="Atanasova L."/>
            <person name="Karlsson M."/>
            <person name="Huettel B."/>
            <person name="Barry K.W."/>
            <person name="Haridas S."/>
            <person name="Chen C."/>
            <person name="Bauer D."/>
            <person name="Andreopoulos W."/>
            <person name="Pangilinan J."/>
            <person name="LaButti K."/>
            <person name="Riley R."/>
            <person name="Lipzen A."/>
            <person name="Clum A."/>
            <person name="Drula E."/>
            <person name="Henrissat B."/>
            <person name="Kohler A."/>
            <person name="Grigoriev I.V."/>
            <person name="Martin F.M."/>
            <person name="Hacquard S."/>
        </authorList>
    </citation>
    <scope>NUCLEOTIDE SEQUENCE</scope>
    <source>
        <strain evidence="10">MPI-SDFR-AT-0073</strain>
    </source>
</reference>
<name>A0A9P9A020_9PEZI</name>
<dbReference type="PROSITE" id="PS00463">
    <property type="entry name" value="ZN2_CY6_FUNGAL_1"/>
    <property type="match status" value="1"/>
</dbReference>
<keyword evidence="6" id="KW-0804">Transcription</keyword>
<dbReference type="PROSITE" id="PS50048">
    <property type="entry name" value="ZN2_CY6_FUNGAL_2"/>
    <property type="match status" value="1"/>
</dbReference>
<keyword evidence="4" id="KW-0805">Transcription regulation</keyword>
<feature type="compositionally biased region" description="Acidic residues" evidence="8">
    <location>
        <begin position="242"/>
        <end position="252"/>
    </location>
</feature>
<evidence type="ECO:0000256" key="8">
    <source>
        <dbReference type="SAM" id="MobiDB-lite"/>
    </source>
</evidence>
<evidence type="ECO:0000259" key="9">
    <source>
        <dbReference type="PROSITE" id="PS50048"/>
    </source>
</evidence>
<comment type="subcellular location">
    <subcellularLocation>
        <location evidence="1">Nucleus</location>
    </subcellularLocation>
</comment>
<evidence type="ECO:0000256" key="6">
    <source>
        <dbReference type="ARBA" id="ARBA00023163"/>
    </source>
</evidence>
<evidence type="ECO:0000256" key="5">
    <source>
        <dbReference type="ARBA" id="ARBA00023125"/>
    </source>
</evidence>
<gene>
    <name evidence="10" type="ORF">BKA67DRAFT_552452</name>
</gene>
<feature type="region of interest" description="Disordered" evidence="8">
    <location>
        <begin position="742"/>
        <end position="761"/>
    </location>
</feature>
<dbReference type="InterPro" id="IPR036864">
    <property type="entry name" value="Zn2-C6_fun-type_DNA-bd_sf"/>
</dbReference>
<dbReference type="Pfam" id="PF00172">
    <property type="entry name" value="Zn_clus"/>
    <property type="match status" value="1"/>
</dbReference>